<evidence type="ECO:0000313" key="8">
    <source>
        <dbReference type="Proteomes" id="UP000076420"/>
    </source>
</evidence>
<dbReference type="VEuPathDB" id="VectorBase:BGLB025000"/>
<dbReference type="GO" id="GO:0007009">
    <property type="term" value="P:plasma membrane organization"/>
    <property type="evidence" value="ECO:0007669"/>
    <property type="project" value="TreeGrafter"/>
</dbReference>
<dbReference type="Proteomes" id="UP000076420">
    <property type="component" value="Unassembled WGS sequence"/>
</dbReference>
<evidence type="ECO:0000259" key="6">
    <source>
        <dbReference type="SMART" id="SM01201"/>
    </source>
</evidence>
<comment type="subcellular location">
    <subcellularLocation>
        <location evidence="1">Membrane</location>
    </subcellularLocation>
</comment>
<evidence type="ECO:0000256" key="5">
    <source>
        <dbReference type="ARBA" id="ARBA00023136"/>
    </source>
</evidence>
<dbReference type="GO" id="GO:0016020">
    <property type="term" value="C:membrane"/>
    <property type="evidence" value="ECO:0007669"/>
    <property type="project" value="UniProtKB-SubCell"/>
</dbReference>
<dbReference type="PANTHER" id="PTHR12546:SF60">
    <property type="entry name" value="MISFIRE, ISOFORM F"/>
    <property type="match status" value="1"/>
</dbReference>
<name>A0A2C9KYK4_BIOGL</name>
<keyword evidence="3" id="KW-0677">Repeat</keyword>
<evidence type="ECO:0000256" key="2">
    <source>
        <dbReference type="ARBA" id="ARBA00022692"/>
    </source>
</evidence>
<dbReference type="KEGG" id="bgt:106063305"/>
<dbReference type="STRING" id="6526.A0A2C9KYK4"/>
<dbReference type="Pfam" id="PF08150">
    <property type="entry name" value="FerB"/>
    <property type="match status" value="1"/>
</dbReference>
<dbReference type="InterPro" id="IPR037721">
    <property type="entry name" value="Ferlin"/>
</dbReference>
<dbReference type="SMART" id="SM01201">
    <property type="entry name" value="FerB"/>
    <property type="match status" value="1"/>
</dbReference>
<organism evidence="7 8">
    <name type="scientific">Biomphalaria glabrata</name>
    <name type="common">Bloodfluke planorb</name>
    <name type="synonym">Freshwater snail</name>
    <dbReference type="NCBI Taxonomy" id="6526"/>
    <lineage>
        <taxon>Eukaryota</taxon>
        <taxon>Metazoa</taxon>
        <taxon>Spiralia</taxon>
        <taxon>Lophotrochozoa</taxon>
        <taxon>Mollusca</taxon>
        <taxon>Gastropoda</taxon>
        <taxon>Heterobranchia</taxon>
        <taxon>Euthyneura</taxon>
        <taxon>Panpulmonata</taxon>
        <taxon>Hygrophila</taxon>
        <taxon>Lymnaeoidea</taxon>
        <taxon>Planorbidae</taxon>
        <taxon>Biomphalaria</taxon>
    </lineage>
</organism>
<feature type="domain" description="Ferlin B-domain" evidence="6">
    <location>
        <begin position="164"/>
        <end position="214"/>
    </location>
</feature>
<proteinExistence type="predicted"/>
<dbReference type="EnsemblMetazoa" id="BGLB025000-RA">
    <property type="protein sequence ID" value="BGLB025000-PA"/>
    <property type="gene ID" value="BGLB025000"/>
</dbReference>
<evidence type="ECO:0000313" key="7">
    <source>
        <dbReference type="EnsemblMetazoa" id="BGLB025000-PA"/>
    </source>
</evidence>
<keyword evidence="4" id="KW-1133">Transmembrane helix</keyword>
<evidence type="ECO:0000256" key="3">
    <source>
        <dbReference type="ARBA" id="ARBA00022737"/>
    </source>
</evidence>
<dbReference type="VEuPathDB" id="VectorBase:BGLAX_049950"/>
<accession>A0A2C9KYK4</accession>
<dbReference type="PANTHER" id="PTHR12546">
    <property type="entry name" value="FER-1-LIKE"/>
    <property type="match status" value="1"/>
</dbReference>
<keyword evidence="2" id="KW-0812">Transmembrane</keyword>
<evidence type="ECO:0000256" key="4">
    <source>
        <dbReference type="ARBA" id="ARBA00022989"/>
    </source>
</evidence>
<keyword evidence="5" id="KW-0472">Membrane</keyword>
<sequence>MERWVSTTQPVKPVTIDKCYYHLPYYQNKPCVYVRDMFEDHRRRLYNSNIIDKICEKLDDGLTAVNLMIEEEQPFPEQKLRMVFEELGQGCSKFVSLVKGTGGGSAAGKTKLDKERHKLLVREMDQMSTLARTMKATVTKSNMKDKLKAGTQYLNKLKSLATEPQHALPDVLIWMVSNNKRIAYQRLPARQIIYSIVDEERGRDCGKPITLLLK</sequence>
<dbReference type="InterPro" id="IPR012561">
    <property type="entry name" value="Ferlin_B-domain"/>
</dbReference>
<protein>
    <recommendedName>
        <fullName evidence="6">Ferlin B-domain domain-containing protein</fullName>
    </recommendedName>
</protein>
<reference evidence="7" key="1">
    <citation type="submission" date="2020-05" db="UniProtKB">
        <authorList>
            <consortium name="EnsemblMetazoa"/>
        </authorList>
    </citation>
    <scope>IDENTIFICATION</scope>
    <source>
        <strain evidence="7">BB02</strain>
    </source>
</reference>
<gene>
    <name evidence="7" type="primary">106063305</name>
</gene>
<evidence type="ECO:0000256" key="1">
    <source>
        <dbReference type="ARBA" id="ARBA00004370"/>
    </source>
</evidence>
<dbReference type="AlphaFoldDB" id="A0A2C9KYK4"/>